<proteinExistence type="predicted"/>
<organism evidence="1">
    <name type="scientific">marine sediment metagenome</name>
    <dbReference type="NCBI Taxonomy" id="412755"/>
    <lineage>
        <taxon>unclassified sequences</taxon>
        <taxon>metagenomes</taxon>
        <taxon>ecological metagenomes</taxon>
    </lineage>
</organism>
<comment type="caution">
    <text evidence="1">The sequence shown here is derived from an EMBL/GenBank/DDBJ whole genome shotgun (WGS) entry which is preliminary data.</text>
</comment>
<sequence>MLPHWLSLTRQELTICIRPSSLILRRFAKRIGAKAICVDQKKIVLTQAIHLHDIDPAYLIKLLNKVLSDPRWATPTLKVILSEHFVRYAVIPWNTAISNEDERQAFVAHHFKAIYGEPMSDWHHCLSPVKYGQASLASAIPKTLLQAIDDGVTSHNISLTAVEPYLMTVTEQVMQVIKQQSLESRCCLAVVTDDRLSLAMIVDKQWQWIRCVQQTNDVSSQINTLLQREALLNEAMANVITNGMPLPLLVHWPDKSMSEAIQLQHVRVIRLTAESIFVTEKDAPVARLIAS</sequence>
<reference evidence="1" key="1">
    <citation type="journal article" date="2015" name="Nature">
        <title>Complex archaea that bridge the gap between prokaryotes and eukaryotes.</title>
        <authorList>
            <person name="Spang A."/>
            <person name="Saw J.H."/>
            <person name="Jorgensen S.L."/>
            <person name="Zaremba-Niedzwiedzka K."/>
            <person name="Martijn J."/>
            <person name="Lind A.E."/>
            <person name="van Eijk R."/>
            <person name="Schleper C."/>
            <person name="Guy L."/>
            <person name="Ettema T.J."/>
        </authorList>
    </citation>
    <scope>NUCLEOTIDE SEQUENCE</scope>
</reference>
<accession>A0A0F9JSL6</accession>
<evidence type="ECO:0000313" key="1">
    <source>
        <dbReference type="EMBL" id="KKM65436.1"/>
    </source>
</evidence>
<protein>
    <submittedName>
        <fullName evidence="1">Uncharacterized protein</fullName>
    </submittedName>
</protein>
<dbReference type="AlphaFoldDB" id="A0A0F9JSL6"/>
<dbReference type="EMBL" id="LAZR01010725">
    <property type="protein sequence ID" value="KKM65436.1"/>
    <property type="molecule type" value="Genomic_DNA"/>
</dbReference>
<gene>
    <name evidence="1" type="ORF">LCGC14_1491300</name>
</gene>
<name>A0A0F9JSL6_9ZZZZ</name>